<evidence type="ECO:0000313" key="2">
    <source>
        <dbReference type="Proteomes" id="UP000800036"/>
    </source>
</evidence>
<evidence type="ECO:0000313" key="1">
    <source>
        <dbReference type="EMBL" id="KAF1978290.1"/>
    </source>
</evidence>
<name>A0A6A5VNX6_9PLEO</name>
<proteinExistence type="predicted"/>
<gene>
    <name evidence="1" type="ORF">BU23DRAFT_564523</name>
</gene>
<protein>
    <submittedName>
        <fullName evidence="1">Uncharacterized protein</fullName>
    </submittedName>
</protein>
<keyword evidence="2" id="KW-1185">Reference proteome</keyword>
<dbReference type="EMBL" id="ML976661">
    <property type="protein sequence ID" value="KAF1978290.1"/>
    <property type="molecule type" value="Genomic_DNA"/>
</dbReference>
<sequence length="267" mass="30353">MHHLYDTFAHAASALEALDPEHLARAFNRETTDEDLQQINAAVDRVKKRNTANASILKKTEKRRRVLPLLDTQLHAPEEVCPKELVASSGEEAIIVAEFGEDAAPPCYLASCPSLLVDTLLSYAYLIDQERFYEGEASQNVRLRDGVATTFWNFDQMAFYKFFDLSIREFEWITKTKARAGMDDHAIRREGNIVTYRWQSSGVFVHLWNDIFGHSIAYPSGKLRNFDGTPRWNSYEMDPLLAFSKQIQCNPVTARKCGKDVAESLIG</sequence>
<organism evidence="1 2">
    <name type="scientific">Bimuria novae-zelandiae CBS 107.79</name>
    <dbReference type="NCBI Taxonomy" id="1447943"/>
    <lineage>
        <taxon>Eukaryota</taxon>
        <taxon>Fungi</taxon>
        <taxon>Dikarya</taxon>
        <taxon>Ascomycota</taxon>
        <taxon>Pezizomycotina</taxon>
        <taxon>Dothideomycetes</taxon>
        <taxon>Pleosporomycetidae</taxon>
        <taxon>Pleosporales</taxon>
        <taxon>Massarineae</taxon>
        <taxon>Didymosphaeriaceae</taxon>
        <taxon>Bimuria</taxon>
    </lineage>
</organism>
<accession>A0A6A5VNX6</accession>
<reference evidence="1" key="1">
    <citation type="journal article" date="2020" name="Stud. Mycol.">
        <title>101 Dothideomycetes genomes: a test case for predicting lifestyles and emergence of pathogens.</title>
        <authorList>
            <person name="Haridas S."/>
            <person name="Albert R."/>
            <person name="Binder M."/>
            <person name="Bloem J."/>
            <person name="Labutti K."/>
            <person name="Salamov A."/>
            <person name="Andreopoulos B."/>
            <person name="Baker S."/>
            <person name="Barry K."/>
            <person name="Bills G."/>
            <person name="Bluhm B."/>
            <person name="Cannon C."/>
            <person name="Castanera R."/>
            <person name="Culley D."/>
            <person name="Daum C."/>
            <person name="Ezra D."/>
            <person name="Gonzalez J."/>
            <person name="Henrissat B."/>
            <person name="Kuo A."/>
            <person name="Liang C."/>
            <person name="Lipzen A."/>
            <person name="Lutzoni F."/>
            <person name="Magnuson J."/>
            <person name="Mondo S."/>
            <person name="Nolan M."/>
            <person name="Ohm R."/>
            <person name="Pangilinan J."/>
            <person name="Park H.-J."/>
            <person name="Ramirez L."/>
            <person name="Alfaro M."/>
            <person name="Sun H."/>
            <person name="Tritt A."/>
            <person name="Yoshinaga Y."/>
            <person name="Zwiers L.-H."/>
            <person name="Turgeon B."/>
            <person name="Goodwin S."/>
            <person name="Spatafora J."/>
            <person name="Crous P."/>
            <person name="Grigoriev I."/>
        </authorList>
    </citation>
    <scope>NUCLEOTIDE SEQUENCE</scope>
    <source>
        <strain evidence="1">CBS 107.79</strain>
    </source>
</reference>
<dbReference type="Proteomes" id="UP000800036">
    <property type="component" value="Unassembled WGS sequence"/>
</dbReference>
<dbReference type="AlphaFoldDB" id="A0A6A5VNX6"/>